<evidence type="ECO:0000256" key="4">
    <source>
        <dbReference type="PROSITE-ProRule" id="PRU00335"/>
    </source>
</evidence>
<keyword evidence="1" id="KW-0805">Transcription regulation</keyword>
<evidence type="ECO:0000256" key="2">
    <source>
        <dbReference type="ARBA" id="ARBA00023125"/>
    </source>
</evidence>
<dbReference type="SUPFAM" id="SSF46689">
    <property type="entry name" value="Homeodomain-like"/>
    <property type="match status" value="1"/>
</dbReference>
<evidence type="ECO:0000313" key="7">
    <source>
        <dbReference type="Proteomes" id="UP001220964"/>
    </source>
</evidence>
<evidence type="ECO:0000256" key="1">
    <source>
        <dbReference type="ARBA" id="ARBA00023015"/>
    </source>
</evidence>
<evidence type="ECO:0000256" key="3">
    <source>
        <dbReference type="ARBA" id="ARBA00023163"/>
    </source>
</evidence>
<dbReference type="InterPro" id="IPR025996">
    <property type="entry name" value="MT1864/Rv1816-like_C"/>
</dbReference>
<dbReference type="SUPFAM" id="SSF48498">
    <property type="entry name" value="Tetracyclin repressor-like, C-terminal domain"/>
    <property type="match status" value="1"/>
</dbReference>
<comment type="caution">
    <text evidence="6">The sequence shown here is derived from an EMBL/GenBank/DDBJ whole genome shotgun (WGS) entry which is preliminary data.</text>
</comment>
<dbReference type="AlphaFoldDB" id="A0AAE3TAW1"/>
<evidence type="ECO:0000259" key="5">
    <source>
        <dbReference type="PROSITE" id="PS50977"/>
    </source>
</evidence>
<dbReference type="InterPro" id="IPR050109">
    <property type="entry name" value="HTH-type_TetR-like_transc_reg"/>
</dbReference>
<keyword evidence="2 4" id="KW-0238">DNA-binding</keyword>
<keyword evidence="3" id="KW-0804">Transcription</keyword>
<dbReference type="Pfam" id="PF00440">
    <property type="entry name" value="TetR_N"/>
    <property type="match status" value="1"/>
</dbReference>
<dbReference type="GO" id="GO:0003700">
    <property type="term" value="F:DNA-binding transcription factor activity"/>
    <property type="evidence" value="ECO:0007669"/>
    <property type="project" value="TreeGrafter"/>
</dbReference>
<protein>
    <submittedName>
        <fullName evidence="6">TetR/AcrR family transcriptional regulator</fullName>
    </submittedName>
</protein>
<feature type="domain" description="HTH tetR-type" evidence="5">
    <location>
        <begin position="1"/>
        <end position="59"/>
    </location>
</feature>
<feature type="DNA-binding region" description="H-T-H motif" evidence="4">
    <location>
        <begin position="22"/>
        <end position="41"/>
    </location>
</feature>
<dbReference type="PROSITE" id="PS50977">
    <property type="entry name" value="HTH_TETR_2"/>
    <property type="match status" value="1"/>
</dbReference>
<dbReference type="InterPro" id="IPR001647">
    <property type="entry name" value="HTH_TetR"/>
</dbReference>
<dbReference type="PANTHER" id="PTHR30055">
    <property type="entry name" value="HTH-TYPE TRANSCRIPTIONAL REGULATOR RUTR"/>
    <property type="match status" value="1"/>
</dbReference>
<reference evidence="6" key="1">
    <citation type="submission" date="2023-03" db="EMBL/GenBank/DDBJ databases">
        <title>Multiphase analysis and comparison of six strains from genera Psychromarinibacter, Lutimaribacter, and Maritimibacter, including a novel species: Psychromarinibacter sediminicola sp. nov.</title>
        <authorList>
            <person name="Wang Y.-H."/>
            <person name="Ye M.-Q."/>
            <person name="Du Z.-J."/>
        </authorList>
    </citation>
    <scope>NUCLEOTIDE SEQUENCE</scope>
    <source>
        <strain evidence="6">C21-152</strain>
    </source>
</reference>
<dbReference type="Proteomes" id="UP001220964">
    <property type="component" value="Unassembled WGS sequence"/>
</dbReference>
<dbReference type="RefSeq" id="WP_275568142.1">
    <property type="nucleotide sequence ID" value="NZ_JARGYC010000039.1"/>
</dbReference>
<dbReference type="PANTHER" id="PTHR30055:SF220">
    <property type="entry name" value="TETR-FAMILY REGULATORY PROTEIN"/>
    <property type="match status" value="1"/>
</dbReference>
<dbReference type="Gene3D" id="1.10.357.10">
    <property type="entry name" value="Tetracycline Repressor, domain 2"/>
    <property type="match status" value="1"/>
</dbReference>
<evidence type="ECO:0000313" key="6">
    <source>
        <dbReference type="EMBL" id="MDF0602005.1"/>
    </source>
</evidence>
<name>A0AAE3TAW1_9RHOB</name>
<dbReference type="GO" id="GO:0000976">
    <property type="term" value="F:transcription cis-regulatory region binding"/>
    <property type="evidence" value="ECO:0007669"/>
    <property type="project" value="TreeGrafter"/>
</dbReference>
<dbReference type="Pfam" id="PF13305">
    <property type="entry name" value="TetR_C_33"/>
    <property type="match status" value="1"/>
</dbReference>
<sequence>MVRERALAEAMALLDEGPQALTLSAVARGIGLSTPALYTHFVNRDALLEEVRQTALDRMQTERQPPDAAVCPAEALHDEAHSFIAFARQNPALYRIVFAPSHPTADNGACLRDGALTPLTQAVDRAQAAGFAPGQDAEAVAALIWVTLHGAIMLALDGTLPGAEDARWDMAERSLSLLLSRLETPAAT</sequence>
<accession>A0AAE3TAW1</accession>
<organism evidence="6 7">
    <name type="scientific">Psychromarinibacter sediminicola</name>
    <dbReference type="NCBI Taxonomy" id="3033385"/>
    <lineage>
        <taxon>Bacteria</taxon>
        <taxon>Pseudomonadati</taxon>
        <taxon>Pseudomonadota</taxon>
        <taxon>Alphaproteobacteria</taxon>
        <taxon>Rhodobacterales</taxon>
        <taxon>Paracoccaceae</taxon>
        <taxon>Psychromarinibacter</taxon>
    </lineage>
</organism>
<dbReference type="InterPro" id="IPR036271">
    <property type="entry name" value="Tet_transcr_reg_TetR-rel_C_sf"/>
</dbReference>
<dbReference type="EMBL" id="JARGYC010000039">
    <property type="protein sequence ID" value="MDF0602005.1"/>
    <property type="molecule type" value="Genomic_DNA"/>
</dbReference>
<gene>
    <name evidence="6" type="ORF">P1J78_14770</name>
</gene>
<proteinExistence type="predicted"/>
<dbReference type="InterPro" id="IPR009057">
    <property type="entry name" value="Homeodomain-like_sf"/>
</dbReference>
<keyword evidence="7" id="KW-1185">Reference proteome</keyword>